<keyword evidence="4" id="KW-0067">ATP-binding</keyword>
<proteinExistence type="predicted"/>
<dbReference type="InterPro" id="IPR011990">
    <property type="entry name" value="TPR-like_helical_dom_sf"/>
</dbReference>
<dbReference type="InterPro" id="IPR001245">
    <property type="entry name" value="Ser-Thr/Tyr_kinase_cat_dom"/>
</dbReference>
<dbReference type="PANTHER" id="PTHR44329">
    <property type="entry name" value="SERINE/THREONINE-PROTEIN KINASE TNNI3K-RELATED"/>
    <property type="match status" value="1"/>
</dbReference>
<dbReference type="SUPFAM" id="SSF81901">
    <property type="entry name" value="HCP-like"/>
    <property type="match status" value="1"/>
</dbReference>
<dbReference type="InterPro" id="IPR011009">
    <property type="entry name" value="Kinase-like_dom_sf"/>
</dbReference>
<evidence type="ECO:0000259" key="6">
    <source>
        <dbReference type="PROSITE" id="PS50011"/>
    </source>
</evidence>
<dbReference type="PANTHER" id="PTHR44329:SF288">
    <property type="entry name" value="MITOGEN-ACTIVATED PROTEIN KINASE KINASE KINASE 20"/>
    <property type="match status" value="1"/>
</dbReference>
<protein>
    <submittedName>
        <fullName evidence="7">11949_t:CDS:1</fullName>
    </submittedName>
</protein>
<accession>A0A9N9CJ07</accession>
<dbReference type="GO" id="GO:0004674">
    <property type="term" value="F:protein serine/threonine kinase activity"/>
    <property type="evidence" value="ECO:0007669"/>
    <property type="project" value="TreeGrafter"/>
</dbReference>
<dbReference type="InterPro" id="IPR051681">
    <property type="entry name" value="Ser/Thr_Kinases-Pseudokinases"/>
</dbReference>
<dbReference type="OrthoDB" id="10261027at2759"/>
<evidence type="ECO:0000313" key="7">
    <source>
        <dbReference type="EMBL" id="CAG8605015.1"/>
    </source>
</evidence>
<dbReference type="AlphaFoldDB" id="A0A9N9CJ07"/>
<dbReference type="PROSITE" id="PS50011">
    <property type="entry name" value="PROTEIN_KINASE_DOM"/>
    <property type="match status" value="1"/>
</dbReference>
<dbReference type="InterPro" id="IPR000719">
    <property type="entry name" value="Prot_kinase_dom"/>
</dbReference>
<keyword evidence="3" id="KW-0418">Kinase</keyword>
<evidence type="ECO:0000256" key="5">
    <source>
        <dbReference type="SAM" id="MobiDB-lite"/>
    </source>
</evidence>
<evidence type="ECO:0000256" key="4">
    <source>
        <dbReference type="ARBA" id="ARBA00022840"/>
    </source>
</evidence>
<dbReference type="EMBL" id="CAJVPV010006430">
    <property type="protein sequence ID" value="CAG8605015.1"/>
    <property type="molecule type" value="Genomic_DNA"/>
</dbReference>
<name>A0A9N9CJ07_9GLOM</name>
<feature type="region of interest" description="Disordered" evidence="5">
    <location>
        <begin position="1"/>
        <end position="22"/>
    </location>
</feature>
<organism evidence="7 8">
    <name type="scientific">Acaulospora morrowiae</name>
    <dbReference type="NCBI Taxonomy" id="94023"/>
    <lineage>
        <taxon>Eukaryota</taxon>
        <taxon>Fungi</taxon>
        <taxon>Fungi incertae sedis</taxon>
        <taxon>Mucoromycota</taxon>
        <taxon>Glomeromycotina</taxon>
        <taxon>Glomeromycetes</taxon>
        <taxon>Diversisporales</taxon>
        <taxon>Acaulosporaceae</taxon>
        <taxon>Acaulospora</taxon>
    </lineage>
</organism>
<keyword evidence="1" id="KW-0808">Transferase</keyword>
<reference evidence="7" key="1">
    <citation type="submission" date="2021-06" db="EMBL/GenBank/DDBJ databases">
        <authorList>
            <person name="Kallberg Y."/>
            <person name="Tangrot J."/>
            <person name="Rosling A."/>
        </authorList>
    </citation>
    <scope>NUCLEOTIDE SEQUENCE</scope>
    <source>
        <strain evidence="7">CL551</strain>
    </source>
</reference>
<dbReference type="Pfam" id="PF07714">
    <property type="entry name" value="PK_Tyr_Ser-Thr"/>
    <property type="match status" value="1"/>
</dbReference>
<dbReference type="Gene3D" id="1.25.40.10">
    <property type="entry name" value="Tetratricopeptide repeat domain"/>
    <property type="match status" value="1"/>
</dbReference>
<keyword evidence="2" id="KW-0547">Nucleotide-binding</keyword>
<gene>
    <name evidence="7" type="ORF">AMORRO_LOCUS7953</name>
</gene>
<dbReference type="GO" id="GO:0005524">
    <property type="term" value="F:ATP binding"/>
    <property type="evidence" value="ECO:0007669"/>
    <property type="project" value="UniProtKB-KW"/>
</dbReference>
<keyword evidence="8" id="KW-1185">Reference proteome</keyword>
<dbReference type="Gene3D" id="1.10.510.10">
    <property type="entry name" value="Transferase(Phosphotransferase) domain 1"/>
    <property type="match status" value="2"/>
</dbReference>
<comment type="caution">
    <text evidence="7">The sequence shown here is derived from an EMBL/GenBank/DDBJ whole genome shotgun (WGS) entry which is preliminary data.</text>
</comment>
<evidence type="ECO:0000313" key="8">
    <source>
        <dbReference type="Proteomes" id="UP000789342"/>
    </source>
</evidence>
<dbReference type="Proteomes" id="UP000789342">
    <property type="component" value="Unassembled WGS sequence"/>
</dbReference>
<evidence type="ECO:0000256" key="3">
    <source>
        <dbReference type="ARBA" id="ARBA00022777"/>
    </source>
</evidence>
<feature type="domain" description="Protein kinase" evidence="6">
    <location>
        <begin position="1"/>
        <end position="241"/>
    </location>
</feature>
<sequence length="468" mass="53674">MTDESSASSSDRTFPVEDEASDIFQQEDSELERIEKIVLSEGEIDNASRDLFQKERITFYPYKEFEQIEKIGDGSCGSVFKAILKNTERTVVIRSVPLSDEFKLQDLVNEDSQNVLIHRGHVRISDLGISRRMAEFSNLLVKSLGSFQYMDPQVLEILLSIGHKKSSDIYSLGVLLWEISSGRVPFESEEMDNNDLIKEIVKGRRETVEPGTPRGYVKIYRECWHYDDAKRPTIEQVHSALNDIDIDDVVSNYEILMCSLDDLVKEEESSKSKEVEVEIPISDSNAEFGESYKPADCIDNVESTEDADSTSQFSTDIQIDLPPVETFAEIDHYIKGLFQFYVDQFNMQHHSKHVALKVKKYMEGDKKNPTKVFAQVLQHPNFSYFTSLVGFFYRHGIGTLVDYEMAFEMYSMAVNDEDYDILEESESFSTLELFKKENQTIGQISLGLLYYNGLDAEDILQDIIDRMI</sequence>
<evidence type="ECO:0000256" key="1">
    <source>
        <dbReference type="ARBA" id="ARBA00022679"/>
    </source>
</evidence>
<evidence type="ECO:0000256" key="2">
    <source>
        <dbReference type="ARBA" id="ARBA00022741"/>
    </source>
</evidence>
<feature type="compositionally biased region" description="Polar residues" evidence="5">
    <location>
        <begin position="1"/>
        <end position="12"/>
    </location>
</feature>
<dbReference type="SUPFAM" id="SSF56112">
    <property type="entry name" value="Protein kinase-like (PK-like)"/>
    <property type="match status" value="1"/>
</dbReference>